<evidence type="ECO:0000256" key="2">
    <source>
        <dbReference type="ARBA" id="ARBA00022692"/>
    </source>
</evidence>
<dbReference type="SUPFAM" id="SSF81324">
    <property type="entry name" value="Voltage-gated potassium channels"/>
    <property type="match status" value="2"/>
</dbReference>
<gene>
    <name evidence="5" type="ORF">PACLA_8A064731</name>
</gene>
<dbReference type="GO" id="GO:0022832">
    <property type="term" value="F:voltage-gated channel activity"/>
    <property type="evidence" value="ECO:0007669"/>
    <property type="project" value="InterPro"/>
</dbReference>
<organism evidence="5 6">
    <name type="scientific">Paramuricea clavata</name>
    <name type="common">Red gorgonian</name>
    <name type="synonym">Violescent sea-whip</name>
    <dbReference type="NCBI Taxonomy" id="317549"/>
    <lineage>
        <taxon>Eukaryota</taxon>
        <taxon>Metazoa</taxon>
        <taxon>Cnidaria</taxon>
        <taxon>Anthozoa</taxon>
        <taxon>Octocorallia</taxon>
        <taxon>Malacalcyonacea</taxon>
        <taxon>Plexauridae</taxon>
        <taxon>Paramuricea</taxon>
    </lineage>
</organism>
<keyword evidence="6" id="KW-1185">Reference proteome</keyword>
<dbReference type="GO" id="GO:0075509">
    <property type="term" value="P:endocytosis involved in viral entry into host cell"/>
    <property type="evidence" value="ECO:0007669"/>
    <property type="project" value="TreeGrafter"/>
</dbReference>
<dbReference type="EMBL" id="CACRXK020009967">
    <property type="protein sequence ID" value="CAB4018357.1"/>
    <property type="molecule type" value="Genomic_DNA"/>
</dbReference>
<dbReference type="Proteomes" id="UP001152795">
    <property type="component" value="Unassembled WGS sequence"/>
</dbReference>
<keyword evidence="3" id="KW-1133">Transmembrane helix</keyword>
<dbReference type="Gene3D" id="1.10.287.70">
    <property type="match status" value="1"/>
</dbReference>
<proteinExistence type="predicted"/>
<dbReference type="AlphaFoldDB" id="A0A6S7IKW1"/>
<evidence type="ECO:0000313" key="6">
    <source>
        <dbReference type="Proteomes" id="UP001152795"/>
    </source>
</evidence>
<reference evidence="5" key="1">
    <citation type="submission" date="2020-04" db="EMBL/GenBank/DDBJ databases">
        <authorList>
            <person name="Alioto T."/>
            <person name="Alioto T."/>
            <person name="Gomez Garrido J."/>
        </authorList>
    </citation>
    <scope>NUCLEOTIDE SEQUENCE</scope>
    <source>
        <strain evidence="5">A484AB</strain>
    </source>
</reference>
<dbReference type="InterPro" id="IPR005821">
    <property type="entry name" value="Ion_trans_dom"/>
</dbReference>
<accession>A0A6S7IKW1</accession>
<keyword evidence="2" id="KW-0812">Transmembrane</keyword>
<dbReference type="GO" id="GO:0015280">
    <property type="term" value="F:ligand-gated sodium channel activity"/>
    <property type="evidence" value="ECO:0007669"/>
    <property type="project" value="TreeGrafter"/>
</dbReference>
<dbReference type="InterPro" id="IPR028798">
    <property type="entry name" value="TPC2"/>
</dbReference>
<dbReference type="GO" id="GO:0097682">
    <property type="term" value="F:intracellularly phosphatidylinositol-3,5-bisphosphate-gated monatomic cation channel activity"/>
    <property type="evidence" value="ECO:0007669"/>
    <property type="project" value="TreeGrafter"/>
</dbReference>
<dbReference type="Gene3D" id="1.20.120.350">
    <property type="entry name" value="Voltage-gated potassium channels. Chain C"/>
    <property type="match status" value="2"/>
</dbReference>
<dbReference type="PROSITE" id="PS50222">
    <property type="entry name" value="EF_HAND_2"/>
    <property type="match status" value="1"/>
</dbReference>
<dbReference type="GO" id="GO:0005509">
    <property type="term" value="F:calcium ion binding"/>
    <property type="evidence" value="ECO:0007669"/>
    <property type="project" value="InterPro"/>
</dbReference>
<sequence>MSANLQDFEEIVSDSEQNLLQQDPVNERDELALSQAAVFIEDAFKYRSIHHKIDASSLRLYKIYYSNSFQWSLGVVIFINLCLAFVEPPSSLSWSSDPRHGFHNKRVNVPCGVTESIELACVLFYIVDLGLKMVLFGKKQVYKSKWLWGYVLVLAISIVDWLVSVTLGCNEIYRFRRLLRPYFLLQSSSLMKKTVRAIGRTVPQILSVFFLLFLHLVIFTFLGMLLLSTSEVAVTNVMSNHTNTSTNGSSGGNESTNINVHRHEYFGTNFGDSFMKLLVLLTTANNPDVMMPAYKNNRLYAVYFIIFTFIGLYCFMNLLLAVVYSQFQGYLKNSLQSSYFRLRTGVRAAFEVLRERAFDQAASSSMDNSTVSTLLTRRLIQRVDFGRKNIDVIWDILDRNRRGQLTAKQFQDLFDSVSRQQTVQHPPLSRCTNHYLRLLQKMVVHDFFNYFGLLLVAINVVIISVELSRHFDKNTFYVHSTLAAVDFFFIVYYFLEQCLKIWAIGWQRYITHKQNIFDGVITLALV</sequence>
<comment type="caution">
    <text evidence="5">The sequence shown here is derived from an EMBL/GenBank/DDBJ whole genome shotgun (WGS) entry which is preliminary data.</text>
</comment>
<dbReference type="GO" id="GO:0019722">
    <property type="term" value="P:calcium-mediated signaling"/>
    <property type="evidence" value="ECO:0007669"/>
    <property type="project" value="TreeGrafter"/>
</dbReference>
<dbReference type="Pfam" id="PF00520">
    <property type="entry name" value="Ion_trans"/>
    <property type="match status" value="2"/>
</dbReference>
<dbReference type="PANTHER" id="PTHR46768">
    <property type="entry name" value="TWO PORE CALCIUM CHANNEL PROTEIN 2"/>
    <property type="match status" value="1"/>
</dbReference>
<evidence type="ECO:0000313" key="5">
    <source>
        <dbReference type="EMBL" id="CAB4018357.1"/>
    </source>
</evidence>
<dbReference type="InterPro" id="IPR027359">
    <property type="entry name" value="Volt_channel_dom_sf"/>
</dbReference>
<protein>
    <submittedName>
        <fullName evidence="5">Two pore calcium channel 2-like</fullName>
    </submittedName>
</protein>
<dbReference type="InterPro" id="IPR002048">
    <property type="entry name" value="EF_hand_dom"/>
</dbReference>
<feature type="non-terminal residue" evidence="5">
    <location>
        <position position="1"/>
    </location>
</feature>
<dbReference type="OrthoDB" id="6019524at2759"/>
<evidence type="ECO:0000256" key="1">
    <source>
        <dbReference type="ARBA" id="ARBA00004141"/>
    </source>
</evidence>
<dbReference type="GO" id="GO:0005765">
    <property type="term" value="C:lysosomal membrane"/>
    <property type="evidence" value="ECO:0007669"/>
    <property type="project" value="InterPro"/>
</dbReference>
<evidence type="ECO:0000256" key="4">
    <source>
        <dbReference type="ARBA" id="ARBA00023136"/>
    </source>
</evidence>
<keyword evidence="4" id="KW-0472">Membrane</keyword>
<name>A0A6S7IKW1_PARCT</name>
<comment type="subcellular location">
    <subcellularLocation>
        <location evidence="1">Membrane</location>
        <topology evidence="1">Multi-pass membrane protein</topology>
    </subcellularLocation>
</comment>
<evidence type="ECO:0000256" key="3">
    <source>
        <dbReference type="ARBA" id="ARBA00022989"/>
    </source>
</evidence>
<dbReference type="PANTHER" id="PTHR46768:SF1">
    <property type="entry name" value="TWO PORE CHANNEL PROTEIN 2"/>
    <property type="match status" value="1"/>
</dbReference>